<evidence type="ECO:0000259" key="2">
    <source>
        <dbReference type="PROSITE" id="PS50206"/>
    </source>
</evidence>
<feature type="region of interest" description="Disordered" evidence="1">
    <location>
        <begin position="981"/>
        <end position="1011"/>
    </location>
</feature>
<evidence type="ECO:0000313" key="6">
    <source>
        <dbReference type="Proteomes" id="UP001152797"/>
    </source>
</evidence>
<dbReference type="InterPro" id="IPR012337">
    <property type="entry name" value="RNaseH-like_sf"/>
</dbReference>
<proteinExistence type="predicted"/>
<evidence type="ECO:0000256" key="1">
    <source>
        <dbReference type="SAM" id="MobiDB-lite"/>
    </source>
</evidence>
<keyword evidence="6" id="KW-1185">Reference proteome</keyword>
<evidence type="ECO:0000313" key="5">
    <source>
        <dbReference type="EMBL" id="CAL4803809.1"/>
    </source>
</evidence>
<dbReference type="OrthoDB" id="435965at2759"/>
<dbReference type="InterPro" id="IPR036873">
    <property type="entry name" value="Rhodanese-like_dom_sf"/>
</dbReference>
<accession>A0A9P1GLW1</accession>
<dbReference type="Pfam" id="PF00581">
    <property type="entry name" value="Rhodanese"/>
    <property type="match status" value="2"/>
</dbReference>
<protein>
    <submittedName>
        <fullName evidence="5">Retrovirus-related Pol polyprotein from transposon RE2 (Retro element 2) (AtRE2)</fullName>
    </submittedName>
</protein>
<feature type="compositionally biased region" description="Low complexity" evidence="1">
    <location>
        <begin position="993"/>
        <end position="1008"/>
    </location>
</feature>
<gene>
    <name evidence="4" type="ORF">C1SCF055_LOCUS41233</name>
</gene>
<dbReference type="SUPFAM" id="SSF53098">
    <property type="entry name" value="Ribonuclease H-like"/>
    <property type="match status" value="1"/>
</dbReference>
<feature type="compositionally biased region" description="Acidic residues" evidence="1">
    <location>
        <begin position="575"/>
        <end position="587"/>
    </location>
</feature>
<feature type="domain" description="Rhodanese" evidence="2">
    <location>
        <begin position="3528"/>
        <end position="3548"/>
    </location>
</feature>
<dbReference type="GO" id="GO:0005634">
    <property type="term" value="C:nucleus"/>
    <property type="evidence" value="ECO:0007669"/>
    <property type="project" value="TreeGrafter"/>
</dbReference>
<dbReference type="EMBL" id="CAMXCT010006588">
    <property type="protein sequence ID" value="CAI4016497.1"/>
    <property type="molecule type" value="Genomic_DNA"/>
</dbReference>
<dbReference type="EMBL" id="CAMXCT020006588">
    <property type="protein sequence ID" value="CAL1169872.1"/>
    <property type="molecule type" value="Genomic_DNA"/>
</dbReference>
<dbReference type="PROSITE" id="PS50994">
    <property type="entry name" value="INTEGRASE"/>
    <property type="match status" value="1"/>
</dbReference>
<feature type="domain" description="Rhodanese" evidence="2">
    <location>
        <begin position="175"/>
        <end position="269"/>
    </location>
</feature>
<dbReference type="InterPro" id="IPR036397">
    <property type="entry name" value="RNaseH_sf"/>
</dbReference>
<reference evidence="5 6" key="2">
    <citation type="submission" date="2024-05" db="EMBL/GenBank/DDBJ databases">
        <authorList>
            <person name="Chen Y."/>
            <person name="Shah S."/>
            <person name="Dougan E. K."/>
            <person name="Thang M."/>
            <person name="Chan C."/>
        </authorList>
    </citation>
    <scope>NUCLEOTIDE SEQUENCE [LARGE SCALE GENOMIC DNA]</scope>
</reference>
<dbReference type="Pfam" id="PF07727">
    <property type="entry name" value="RVT_2"/>
    <property type="match status" value="1"/>
</dbReference>
<feature type="region of interest" description="Disordered" evidence="1">
    <location>
        <begin position="560"/>
        <end position="587"/>
    </location>
</feature>
<reference evidence="4" key="1">
    <citation type="submission" date="2022-10" db="EMBL/GenBank/DDBJ databases">
        <authorList>
            <person name="Chen Y."/>
            <person name="Dougan E. K."/>
            <person name="Chan C."/>
            <person name="Rhodes N."/>
            <person name="Thang M."/>
        </authorList>
    </citation>
    <scope>NUCLEOTIDE SEQUENCE</scope>
</reference>
<dbReference type="PANTHER" id="PTHR10828:SF38">
    <property type="entry name" value="ARSENICAL-RESISTANCE PROTEIN 2-RELATED"/>
    <property type="match status" value="1"/>
</dbReference>
<sequence>MSSGRSKCCRLLHLNAAPFSFESAVCCVLFRIQMQMQMVQQMQQMQPRLVLRQAVPRQPVVLSHAQAAQPWLGQVHQLPAQVKPGRMVPVAPMVKHVVKPVAKPSQWIYAAPLQSTRGHLANPKVGLPCPKPQVVSTHVKPPERKELPLIDGQVPKDQGVEGMHPIDFKKFWEQNHQRMIVIDLRGQDRACGAIPGTKNIPAMDLLKEIGKYVKDFEEKQIVAFFCQYSAHRAPTVANFFRKSCPSKQRVLILEGGYRGWEAHDLPIQQMEASRCRYLPLISTSSIFQPPDAPDRAAAVGGCLDKVSDGRRSPSVRGLCLALCLRFLRVLEMSRLETDRHGVPQFSGDPEMFEEYQERAWDLWHGREGQESLQLATAVHLRAGLSGAAYEATRKIEHSKMKTKDEKGVPTDEGLRHFLAVLKTAIAAVEPVKVNELFLTAFYSSQVWRRPAESMQQYIVRREQDFRRLEEMSKDTHVSTNLRAMMLLIFSGLDHKEQVSVLSSVGNEYNFEKISHALRLQFPQASGKPVVRRDYLGCGRQPQPNRDSGILFKPKAWRQMNSKGRGRGHQSFTADEVLETGDDDGDYEGDETYHEDIDADEHYEPPTYDGAESFWEDETFDTLVQDMPDLDENPEIADALATVMQYKKKGKGKGKQKGPAGSSSTQSFPFRASGDISFDKNKEARNNAVKFLKSVTTCTSCHQRGHWTGDDACPNKKKNKGASSNSPKKKPHEKKTTFFVLHDSLESDDEKETCLAFAIGDKSTVSKNDLAEQNAKVLKAFATQNTFHVSENADMTLNANAIENASVPQNAFLTEYADLAQYDGLTQYTNSYQNDMSRALQPNLNEPNAVTAQMPVPPAGSPPFEAGSNVTKNASAHGVCFTSFDSSVLMVLKDTKLCAHSSYLGGDEREYHRGANGHTRHVSCKNKDCDCTVISGRRKDGEQMWRYLVQIALCTKWGSAARSRELFASVCRERDKALHDREQRAALRPPPGYPGQAASSPGSSPSPKSVDWNLVGEQASSTGADGSSRTAKIVRDREPRFWAYGVLIKPTIDLPDFPLLADEDQDVLQPLPCDMTLCGPETPFEGYSYAQVASSPEASAFCQQILQAALENQPLVPELYRLSFYLFGRCKLLHSAVTRMWKSGEVRPAKRPSNPDEMIAHRCIRVPLCFNIQHPEIVQVHDFEVLMTNDDSRHGDRLDLDSFASTPQDPPGLAILDSGCTRAMHGKDWAEAFELELGKLGLSCRRRPKHQSFRGVGGQIASDTVKVFPVGIHGVNGELHSAEASGALPLLLSRPFMEELQTVIDVGARTVSFKKLGIDGLPLIRTAKGHLAISLLDFDLAAFEDTESPVNAPEQLHTEDHLDFDPAALVDHDQPHDFGGMNPDDYFDMMADLDMWRQEAASIQAAIDSGEIVLPQQDEGLMCEDANYLFDHPEQFIVRKATNKKSKKFESWQNNLDGEDWLRQRVLTGKCKKVSNKPPYGKTWMKQLFAGQMGLSLLAIFYGLSIGVPLDVTSSDWDASTSKGYKQVCHDLLYEDPFLTVITQPCGPWGNWSRFNLARGGKSMLTVLELREAGRPILRLVNKVVKDRIKANRHVFVEQPLGSQWLEEEELADVVQLLQNGDLVSIRVDGCQVGYKDRESGLAHFKPSIYITSLLVAESIFNGCRCDGQHAHEPLEGNNKFGSRTLQASEWPEQLNDLVIQAMIQQASAESSAVCGAHEMFPAEVRPAEQPLQGRSPKRRRRAGRVTQLVGQYAAPPVYVRPQLPLQPEVQQPLEDQQLLPDQPQLDDASVRAIQASALDPVLNITEAERRRRWLTISPEIRKILRDLHVQFGHPTNTTLQRILRRQGALPEAIDGADLLSCDSCGDSIRRRRPKPVRLPGRYVFNHHLLIDVFYGKDVVGESFAFLNIIDDATGYQVVSCLGQARGPPASKAVLRHFLTVWSSWAGLPYSAQVDRGKEYLAYFSDHLKTYGVEQETVPLEAPWQNGKVERAGALWKEILYKTVQEMQLQGLDDMILATTIITQCRNSFPRPNGYSPSQWVLGLSEVRVPGSLLDDGEAQRLELLEAADDPTSAFARSLGIRESARVAQVRLDNDARVRRALLHKSTPTRGPYPVGSYVYFYRLQAPPTGQARAQARNFRWFGPARVIGVETRNQRRAEDVEFATEGGQPHAYWLRYGPSVVLVTGEDLRAKMSFLLLTPFLKKFYNHPIPEVPETMLIFVDMQQLHRSWTNNKILHHLDCSLVQQHLLPLQDRLPSGKTQNFLVMLCLRLQHLRRKGRETRSKSLNQARLLHQHHRCHADPARMCLQLQQPLNFLKLYNGLIDLMIDSEASEEESMLTQAQPADAFLTGKAASSEISLKNLDESDRQKFQDSMKREWDSWMKFGAVEVLTKDQIKDLPDDTQIVGTRWVHTDKNSKPRLLAKYLSKKTGKSDAQIKKEFPFQAKSRLVVQGCQEDPQAIRSDSPTASLLAFNFICMIATVMNWIISACDASTAYLQSQGISRLLILRPPRPPPPGISPHDLLRARGSIYGTKDAGRAWWKKLFRTLKRFGWRMSRIESAMFLLVIDTKLVGVLITHVDDLFCAGEGKVYQDSISAMEKEIYLKVSHREFRFCGKNVKQHSDGTIELDQFDAIESVDYMPLTKDRRSCINAPLTTEEITSFRGLIGQLGWITRQTRPDLMVNVSVAAQSVSKPRIKDVVNLNKCVKMLKDTADSTWRFVPHPDMKLDDLVVCVFADSSFANIEGMKSQCGYVVSLTLPSIRSGSPTPLFVVETYSGSVKRVCRSTLAAEANGFLTGAEAGEYVRALLLELQHPDVSFNDLEREYVKKKIICITDARSLESTLNKDAGQPGDKRVRILVAQIREMIGENNYGDDDMVFAEWCDTSQQLADVLTKTGCEREPLLNALYQGVWQLEPSDAALAKKASIRASRRARKQGAIKEMAATVSELSYRLDKWEKHPAGRSKCCRLLHLNAAPFSFESAVCCVLFRIQMQMQMVQQMQQMQPLLVLRQAVPRQPVVLSHAQAAQPWLGQVHQLPAQVKPGRMVPVAPMVKHVVKPVAKPSQWIYAAPLQSTRGHLANPKVGLPCPKPQVVSTHVKPPERKELPLIDGQVPKDQGVEGMHPIDFKKFWEQNHQRMIVIDLRGQDRACGAIPGTKNILAMDLLKEIGKYVKDFEEKQIVAFFCQYSAHRAPTVANFFRKSCPSKQRVLILEGGYRGWEAHDLPIQQMEASRCRYLPLISTSSIFQPPDAPDRAAAVGGCLDKEMAATVSELSYRLDKWEKHPAGRSKCCRLLHLNAAPFSFESAVCCVLFRIQMQMQMVQQMQQMQPLLVLRQAVPRQPVVLSHAQAAQPWLGQVHQLPAQVKPGRMVPVAPMVKHVVKPVAKPSQWIYAAPLQSTRGHLANPKVGLPCPKPQVVSTHVKPPERKELPLIDGQVPKDQGVEGMHPIDFKKFWEQKAWPDYGRPEGSPKEVKMRNHQRMIVIDLRGQDRACGAIPGTKNIPAMDLLKEIGKYVKDFEVANFFRKSCPSKQRVLILEGGYRGWEAHDLPIQQMEASRCRYLPLISTSSIFQPPDAPDRAVAVGGCLGKAVPRQPVVLSHAQAAQPWLGQVHQLPAQVKPGRMVPVAPMVKHVVKPVAKPSQWIYAAPLQSTRGHLANPKVGLSCPKPQVVSTHVKPPERKELPLIDGQVPKDQGVEGMHPIDFKKFWEQNHQRMIVIDLRGQDRACGAIPGTKNIPAMDLLKEIGKYVKDFGEMQTVAFFASIQLIELPPSPTSFERAARPSSA</sequence>
<feature type="region of interest" description="Disordered" evidence="1">
    <location>
        <begin position="646"/>
        <end position="673"/>
    </location>
</feature>
<organism evidence="4">
    <name type="scientific">Cladocopium goreaui</name>
    <dbReference type="NCBI Taxonomy" id="2562237"/>
    <lineage>
        <taxon>Eukaryota</taxon>
        <taxon>Sar</taxon>
        <taxon>Alveolata</taxon>
        <taxon>Dinophyceae</taxon>
        <taxon>Suessiales</taxon>
        <taxon>Symbiodiniaceae</taxon>
        <taxon>Cladocopium</taxon>
    </lineage>
</organism>
<dbReference type="PANTHER" id="PTHR10828">
    <property type="entry name" value="M-PHASE INDUCER PHOSPHATASE DUAL SPECIFICITY PHOSPHATASE CDC25"/>
    <property type="match status" value="1"/>
</dbReference>
<dbReference type="Gene3D" id="3.40.250.10">
    <property type="entry name" value="Rhodanese-like domain"/>
    <property type="match status" value="2"/>
</dbReference>
<dbReference type="InterPro" id="IPR001584">
    <property type="entry name" value="Integrase_cat-core"/>
</dbReference>
<feature type="region of interest" description="Disordered" evidence="1">
    <location>
        <begin position="700"/>
        <end position="734"/>
    </location>
</feature>
<dbReference type="GO" id="GO:0004725">
    <property type="term" value="F:protein tyrosine phosphatase activity"/>
    <property type="evidence" value="ECO:0007669"/>
    <property type="project" value="TreeGrafter"/>
</dbReference>
<feature type="domain" description="Integrase catalytic" evidence="3">
    <location>
        <begin position="1871"/>
        <end position="2044"/>
    </location>
</feature>
<name>A0A9P1GLW1_9DINO</name>
<dbReference type="SMART" id="SM00450">
    <property type="entry name" value="RHOD"/>
    <property type="match status" value="3"/>
</dbReference>
<feature type="compositionally biased region" description="Basic residues" evidence="1">
    <location>
        <begin position="646"/>
        <end position="655"/>
    </location>
</feature>
<feature type="domain" description="Rhodanese" evidence="2">
    <location>
        <begin position="3130"/>
        <end position="3224"/>
    </location>
</feature>
<dbReference type="Gene3D" id="3.30.420.10">
    <property type="entry name" value="Ribonuclease H-like superfamily/Ribonuclease H"/>
    <property type="match status" value="1"/>
</dbReference>
<dbReference type="GO" id="GO:0003676">
    <property type="term" value="F:nucleic acid binding"/>
    <property type="evidence" value="ECO:0007669"/>
    <property type="project" value="InterPro"/>
</dbReference>
<dbReference type="SUPFAM" id="SSF52821">
    <property type="entry name" value="Rhodanese/Cell cycle control phosphatase"/>
    <property type="match status" value="3"/>
</dbReference>
<dbReference type="GO" id="GO:0015074">
    <property type="term" value="P:DNA integration"/>
    <property type="evidence" value="ECO:0007669"/>
    <property type="project" value="InterPro"/>
</dbReference>
<dbReference type="Proteomes" id="UP001152797">
    <property type="component" value="Unassembled WGS sequence"/>
</dbReference>
<dbReference type="InterPro" id="IPR001763">
    <property type="entry name" value="Rhodanese-like_dom"/>
</dbReference>
<dbReference type="EMBL" id="CAMXCT030006588">
    <property type="protein sequence ID" value="CAL4803809.1"/>
    <property type="molecule type" value="Genomic_DNA"/>
</dbReference>
<dbReference type="PROSITE" id="PS50206">
    <property type="entry name" value="RHODANESE_3"/>
    <property type="match status" value="3"/>
</dbReference>
<evidence type="ECO:0000313" key="4">
    <source>
        <dbReference type="EMBL" id="CAI4016497.1"/>
    </source>
</evidence>
<dbReference type="InterPro" id="IPR013103">
    <property type="entry name" value="RVT_2"/>
</dbReference>
<dbReference type="GO" id="GO:0005737">
    <property type="term" value="C:cytoplasm"/>
    <property type="evidence" value="ECO:0007669"/>
    <property type="project" value="TreeGrafter"/>
</dbReference>
<comment type="caution">
    <text evidence="4">The sequence shown here is derived from an EMBL/GenBank/DDBJ whole genome shotgun (WGS) entry which is preliminary data.</text>
</comment>
<evidence type="ECO:0000259" key="3">
    <source>
        <dbReference type="PROSITE" id="PS50994"/>
    </source>
</evidence>